<gene>
    <name evidence="1" type="ORF">HPB50_001032</name>
</gene>
<evidence type="ECO:0000313" key="1">
    <source>
        <dbReference type="EMBL" id="KAH6925120.1"/>
    </source>
</evidence>
<sequence length="163" mass="18589">MAGRKRFTLSNDIGMVKEVLNLNPFLDSTHWTTIAERLSELWRRTVTARTIKERINLILTRFLRDEKKKVKSSGTEEEESELLSLLQQLADLAHECGYNPPRSTLRSARQESTKSRGNGRRDSRARARRPEVVDPREEAALAAFDVSLTGNGEKFYDSSLVLL</sequence>
<keyword evidence="2" id="KW-1185">Reference proteome</keyword>
<protein>
    <submittedName>
        <fullName evidence="1">Uncharacterized protein</fullName>
    </submittedName>
</protein>
<name>A0ACB7RRH5_HYAAI</name>
<accession>A0ACB7RRH5</accession>
<proteinExistence type="predicted"/>
<dbReference type="Proteomes" id="UP000821845">
    <property type="component" value="Chromosome 7"/>
</dbReference>
<comment type="caution">
    <text evidence="1">The sequence shown here is derived from an EMBL/GenBank/DDBJ whole genome shotgun (WGS) entry which is preliminary data.</text>
</comment>
<dbReference type="EMBL" id="CM023487">
    <property type="protein sequence ID" value="KAH6925120.1"/>
    <property type="molecule type" value="Genomic_DNA"/>
</dbReference>
<evidence type="ECO:0000313" key="2">
    <source>
        <dbReference type="Proteomes" id="UP000821845"/>
    </source>
</evidence>
<organism evidence="1 2">
    <name type="scientific">Hyalomma asiaticum</name>
    <name type="common">Tick</name>
    <dbReference type="NCBI Taxonomy" id="266040"/>
    <lineage>
        <taxon>Eukaryota</taxon>
        <taxon>Metazoa</taxon>
        <taxon>Ecdysozoa</taxon>
        <taxon>Arthropoda</taxon>
        <taxon>Chelicerata</taxon>
        <taxon>Arachnida</taxon>
        <taxon>Acari</taxon>
        <taxon>Parasitiformes</taxon>
        <taxon>Ixodida</taxon>
        <taxon>Ixodoidea</taxon>
        <taxon>Ixodidae</taxon>
        <taxon>Hyalomminae</taxon>
        <taxon>Hyalomma</taxon>
    </lineage>
</organism>
<reference evidence="1" key="1">
    <citation type="submission" date="2020-05" db="EMBL/GenBank/DDBJ databases">
        <title>Large-scale comparative analyses of tick genomes elucidate their genetic diversity and vector capacities.</title>
        <authorList>
            <person name="Jia N."/>
            <person name="Wang J."/>
            <person name="Shi W."/>
            <person name="Du L."/>
            <person name="Sun Y."/>
            <person name="Zhan W."/>
            <person name="Jiang J."/>
            <person name="Wang Q."/>
            <person name="Zhang B."/>
            <person name="Ji P."/>
            <person name="Sakyi L.B."/>
            <person name="Cui X."/>
            <person name="Yuan T."/>
            <person name="Jiang B."/>
            <person name="Yang W."/>
            <person name="Lam T.T.-Y."/>
            <person name="Chang Q."/>
            <person name="Ding S."/>
            <person name="Wang X."/>
            <person name="Zhu J."/>
            <person name="Ruan X."/>
            <person name="Zhao L."/>
            <person name="Wei J."/>
            <person name="Que T."/>
            <person name="Du C."/>
            <person name="Cheng J."/>
            <person name="Dai P."/>
            <person name="Han X."/>
            <person name="Huang E."/>
            <person name="Gao Y."/>
            <person name="Liu J."/>
            <person name="Shao H."/>
            <person name="Ye R."/>
            <person name="Li L."/>
            <person name="Wei W."/>
            <person name="Wang X."/>
            <person name="Wang C."/>
            <person name="Yang T."/>
            <person name="Huo Q."/>
            <person name="Li W."/>
            <person name="Guo W."/>
            <person name="Chen H."/>
            <person name="Zhou L."/>
            <person name="Ni X."/>
            <person name="Tian J."/>
            <person name="Zhou Y."/>
            <person name="Sheng Y."/>
            <person name="Liu T."/>
            <person name="Pan Y."/>
            <person name="Xia L."/>
            <person name="Li J."/>
            <person name="Zhao F."/>
            <person name="Cao W."/>
        </authorList>
    </citation>
    <scope>NUCLEOTIDE SEQUENCE</scope>
    <source>
        <strain evidence="1">Hyas-2018</strain>
    </source>
</reference>